<dbReference type="AlphaFoldDB" id="A0A0C2M2T7"/>
<dbReference type="InterPro" id="IPR000873">
    <property type="entry name" value="AMP-dep_synth/lig_dom"/>
</dbReference>
<dbReference type="Gene3D" id="3.40.50.12780">
    <property type="entry name" value="N-terminal domain of ligase-like"/>
    <property type="match status" value="1"/>
</dbReference>
<protein>
    <submittedName>
        <fullName evidence="3">Acyl-CoA synthetase family member 4</fullName>
    </submittedName>
</protein>
<dbReference type="SMART" id="SM00564">
    <property type="entry name" value="PQQ"/>
    <property type="match status" value="4"/>
</dbReference>
<dbReference type="SUPFAM" id="SSF56801">
    <property type="entry name" value="Acetyl-CoA synthetase-like"/>
    <property type="match status" value="1"/>
</dbReference>
<organism evidence="3 4">
    <name type="scientific">Thelohanellus kitauei</name>
    <name type="common">Myxosporean</name>
    <dbReference type="NCBI Taxonomy" id="669202"/>
    <lineage>
        <taxon>Eukaryota</taxon>
        <taxon>Metazoa</taxon>
        <taxon>Cnidaria</taxon>
        <taxon>Myxozoa</taxon>
        <taxon>Myxosporea</taxon>
        <taxon>Bivalvulida</taxon>
        <taxon>Platysporina</taxon>
        <taxon>Myxobolidae</taxon>
        <taxon>Thelohanellus</taxon>
    </lineage>
</organism>
<dbReference type="InterPro" id="IPR036736">
    <property type="entry name" value="ACP-like_sf"/>
</dbReference>
<dbReference type="Pfam" id="PF00501">
    <property type="entry name" value="AMP-binding"/>
    <property type="match status" value="1"/>
</dbReference>
<evidence type="ECO:0000259" key="2">
    <source>
        <dbReference type="Pfam" id="PF13570"/>
    </source>
</evidence>
<sequence>MNDSPMGSSFKDNYDEEIFLVSKHLFIEKVDLGKNMNSDHPLIVSYVSGDRYIMTYAKIQEIFHELDDFIRSLYESFNRTLETTVIIVAASRNIFGICFCIYSLVKGIIFIPVDAHDPILFSFQIKSLQNVFRNAILLAQSNFDLEQALRAVGFIEINGFHQVTLAFLPDTPTIYVVSLEIMGSGYTLYHIINKKSPIMYVSYSSGTTALPKSVLVTYSSFLAVLEDSVKNFGVVRSSIILLSSPFTFDPSILQICWVLATKCTLLMLEKRLLSKSLTVSRIFLESKLSHLQCTPSLLYHFGVDNLKTLIADIESNLQYIILGGEKFPSPKFFQRLLPDIDQLKNVPTFVNIYGTTEVSPWMSFYLLEPQELKAYQNGQFCMPIIGTCFKDTEYSIEPYFDDIGKLYTKTRYRLCFVITNNQQIKRDDLHSLIGPSTTFTGDLVRKEPQGIMYHSRYSNCIKRFGKMVNLEAVNRLIQENNQDYIKDSVLLSVDDGNETSATPTNSEEHNICLKLYFTSSVSGVVLQDKIMENLRKCLPSIYLPDETIQVKEIPLNSNDKVDIKRLVKLHKSSGKQQTVYVDTKGTLRDLMIRVFSQKPEIKIEEIDMNDNFVEMGGDSLMAAFVLDFIKQNLFEENNIRSYDENALLLVLQNQSINDLCGAIDKMRYLSTVTNNKSSSEFKLRVSKQWEIDTRKCIDANPLVIGETSEIYIGSHSGTFYRVDLVSGEVIWKYQIKERIVGTATITVDGKYIVVGSYDCNVYCFERSGELAWGFKTMDIVKTQAVATVCNDVIICSYDGFVYYLNVDSHKMVWKVSIDGKILPSKPFFDESSRRIFVATAGGTVCCMDMNGQKIWETQLEHPIFSGLYANVNYLIVSEVKGRIFKLDGANGSKICEFCTGGTIYANPLIDETSHHIYISTMEGVIYKLSIQGLACVIKIDLETTLHCPPIILTCCSNPESIPGSQDSYLITATQSGELYFIDKDELIVKEVHQLDYQWSTSPVCVKNHVLIGSHQDKLVCYKIDNKIDN</sequence>
<dbReference type="OMA" id="NGNVICC"/>
<dbReference type="Gene3D" id="2.130.10.10">
    <property type="entry name" value="YVTN repeat-like/Quinoprotein amine dehydrogenase"/>
    <property type="match status" value="1"/>
</dbReference>
<feature type="domain" description="AMP-dependent synthetase/ligase" evidence="1">
    <location>
        <begin position="193"/>
        <end position="373"/>
    </location>
</feature>
<dbReference type="InterPro" id="IPR045851">
    <property type="entry name" value="AMP-bd_C_sf"/>
</dbReference>
<dbReference type="InterPro" id="IPR011047">
    <property type="entry name" value="Quinoprotein_ADH-like_sf"/>
</dbReference>
<dbReference type="SUPFAM" id="SSF47336">
    <property type="entry name" value="ACP-like"/>
    <property type="match status" value="1"/>
</dbReference>
<keyword evidence="4" id="KW-1185">Reference proteome</keyword>
<dbReference type="InterPro" id="IPR002372">
    <property type="entry name" value="PQQ_rpt_dom"/>
</dbReference>
<dbReference type="Gene3D" id="3.30.300.30">
    <property type="match status" value="1"/>
</dbReference>
<comment type="caution">
    <text evidence="3">The sequence shown here is derived from an EMBL/GenBank/DDBJ whole genome shotgun (WGS) entry which is preliminary data.</text>
</comment>
<dbReference type="GO" id="GO:0043041">
    <property type="term" value="P:amino acid activation for nonribosomal peptide biosynthetic process"/>
    <property type="evidence" value="ECO:0007669"/>
    <property type="project" value="TreeGrafter"/>
</dbReference>
<dbReference type="InterPro" id="IPR015943">
    <property type="entry name" value="WD40/YVTN_repeat-like_dom_sf"/>
</dbReference>
<dbReference type="PANTHER" id="PTHR44394:SF1">
    <property type="entry name" value="BETA-ALANINE-ACTIVATING ENZYME"/>
    <property type="match status" value="1"/>
</dbReference>
<feature type="domain" description="Pyrrolo-quinoline quinone repeat" evidence="2">
    <location>
        <begin position="693"/>
        <end position="1023"/>
    </location>
</feature>
<dbReference type="PANTHER" id="PTHR44394">
    <property type="entry name" value="BETA-ALANINE-ACTIVATING ENZYME"/>
    <property type="match status" value="1"/>
</dbReference>
<dbReference type="InterPro" id="IPR042099">
    <property type="entry name" value="ANL_N_sf"/>
</dbReference>
<accession>A0A0C2M2T7</accession>
<evidence type="ECO:0000313" key="4">
    <source>
        <dbReference type="Proteomes" id="UP000031668"/>
    </source>
</evidence>
<gene>
    <name evidence="3" type="ORF">RF11_12814</name>
</gene>
<dbReference type="Proteomes" id="UP000031668">
    <property type="component" value="Unassembled WGS sequence"/>
</dbReference>
<dbReference type="Pfam" id="PF13570">
    <property type="entry name" value="Beta-prop_ACSF4"/>
    <property type="match status" value="1"/>
</dbReference>
<dbReference type="SUPFAM" id="SSF50998">
    <property type="entry name" value="Quinoprotein alcohol dehydrogenase-like"/>
    <property type="match status" value="1"/>
</dbReference>
<evidence type="ECO:0000313" key="3">
    <source>
        <dbReference type="EMBL" id="KII61400.1"/>
    </source>
</evidence>
<dbReference type="InterPro" id="IPR018391">
    <property type="entry name" value="PQQ_b-propeller_rpt"/>
</dbReference>
<proteinExistence type="predicted"/>
<reference evidence="3 4" key="1">
    <citation type="journal article" date="2014" name="Genome Biol. Evol.">
        <title>The genome of the myxosporean Thelohanellus kitauei shows adaptations to nutrient acquisition within its fish host.</title>
        <authorList>
            <person name="Yang Y."/>
            <person name="Xiong J."/>
            <person name="Zhou Z."/>
            <person name="Huo F."/>
            <person name="Miao W."/>
            <person name="Ran C."/>
            <person name="Liu Y."/>
            <person name="Zhang J."/>
            <person name="Feng J."/>
            <person name="Wang M."/>
            <person name="Wang M."/>
            <person name="Wang L."/>
            <person name="Yao B."/>
        </authorList>
    </citation>
    <scope>NUCLEOTIDE SEQUENCE [LARGE SCALE GENOMIC DNA]</scope>
    <source>
        <strain evidence="3">Wuqing</strain>
    </source>
</reference>
<evidence type="ECO:0000259" key="1">
    <source>
        <dbReference type="Pfam" id="PF00501"/>
    </source>
</evidence>
<dbReference type="EMBL" id="JWZT01005339">
    <property type="protein sequence ID" value="KII61400.1"/>
    <property type="molecule type" value="Genomic_DNA"/>
</dbReference>
<dbReference type="InterPro" id="IPR052091">
    <property type="entry name" value="Beta-ala_Activ/Resist"/>
</dbReference>
<dbReference type="OrthoDB" id="408177at2759"/>
<name>A0A0C2M2T7_THEKT</name>